<dbReference type="EMBL" id="OIVN01004381">
    <property type="protein sequence ID" value="SPD17036.1"/>
    <property type="molecule type" value="Genomic_DNA"/>
</dbReference>
<reference evidence="1" key="1">
    <citation type="submission" date="2018-02" db="EMBL/GenBank/DDBJ databases">
        <authorList>
            <person name="Cohen D.B."/>
            <person name="Kent A.D."/>
        </authorList>
    </citation>
    <scope>NUCLEOTIDE SEQUENCE</scope>
</reference>
<sequence>MEMVMEYVETDFELVPSFKKFHKKKDKEERTDRLPC</sequence>
<dbReference type="AlphaFoldDB" id="A0A2N9HSI1"/>
<protein>
    <submittedName>
        <fullName evidence="1">Uncharacterized protein</fullName>
    </submittedName>
</protein>
<name>A0A2N9HSI1_FAGSY</name>
<gene>
    <name evidence="1" type="ORF">FSB_LOCUS44918</name>
</gene>
<proteinExistence type="predicted"/>
<accession>A0A2N9HSI1</accession>
<evidence type="ECO:0000313" key="1">
    <source>
        <dbReference type="EMBL" id="SPD17036.1"/>
    </source>
</evidence>
<organism evidence="1">
    <name type="scientific">Fagus sylvatica</name>
    <name type="common">Beechnut</name>
    <dbReference type="NCBI Taxonomy" id="28930"/>
    <lineage>
        <taxon>Eukaryota</taxon>
        <taxon>Viridiplantae</taxon>
        <taxon>Streptophyta</taxon>
        <taxon>Embryophyta</taxon>
        <taxon>Tracheophyta</taxon>
        <taxon>Spermatophyta</taxon>
        <taxon>Magnoliopsida</taxon>
        <taxon>eudicotyledons</taxon>
        <taxon>Gunneridae</taxon>
        <taxon>Pentapetalae</taxon>
        <taxon>rosids</taxon>
        <taxon>fabids</taxon>
        <taxon>Fagales</taxon>
        <taxon>Fagaceae</taxon>
        <taxon>Fagus</taxon>
    </lineage>
</organism>